<keyword evidence="6 11" id="KW-0418">Kinase</keyword>
<dbReference type="InterPro" id="IPR000719">
    <property type="entry name" value="Prot_kinase_dom"/>
</dbReference>
<evidence type="ECO:0000256" key="7">
    <source>
        <dbReference type="ARBA" id="ARBA00022840"/>
    </source>
</evidence>
<dbReference type="PANTHER" id="PTHR43895:SF32">
    <property type="entry name" value="SERINE_THREONINE-PROTEIN KINASE CHK1"/>
    <property type="match status" value="1"/>
</dbReference>
<evidence type="ECO:0000256" key="1">
    <source>
        <dbReference type="ARBA" id="ARBA00011245"/>
    </source>
</evidence>
<sequence>MEAYQILKELGAGKTSKVFQCQFKNDSDLQTNSENDVEKVETIKKECQTKNKQYALKKFKDYELSQKDIINEINAIQTFSHPNLLKLIEVDTTNKEKQYIVTELMPNGDLFDYVAQSNKKFDKNVAKFYFKQLIEGVQHMHKKNYCHRDLKLENCLLDEEYNLKICDFGFSCPNIKDSYEMERFLGTDGYMAPEICEQREYDGFQTDIFSLGVILFILNCGFPPYLKSATSKDPYYKYFVNGKQEVYWRNMKKKFNLDVDDNLIELINRMLEPEAEKRITLDEIIEHPYYKNKDELNESFDQQERKQYMEQLKIEMELSQL</sequence>
<evidence type="ECO:0000313" key="11">
    <source>
        <dbReference type="EMBL" id="KRX04203.1"/>
    </source>
</evidence>
<reference evidence="11 12" key="1">
    <citation type="journal article" date="2015" name="Sci. Rep.">
        <title>Genome of the facultative scuticociliatosis pathogen Pseudocohnilembus persalinus provides insight into its virulence through horizontal gene transfer.</title>
        <authorList>
            <person name="Xiong J."/>
            <person name="Wang G."/>
            <person name="Cheng J."/>
            <person name="Tian M."/>
            <person name="Pan X."/>
            <person name="Warren A."/>
            <person name="Jiang C."/>
            <person name="Yuan D."/>
            <person name="Miao W."/>
        </authorList>
    </citation>
    <scope>NUCLEOTIDE SEQUENCE [LARGE SCALE GENOMIC DNA]</scope>
    <source>
        <strain evidence="11">36N120E</strain>
    </source>
</reference>
<name>A0A0V0QPL9_PSEPJ</name>
<keyword evidence="5" id="KW-0547">Nucleotide-binding</keyword>
<dbReference type="AlphaFoldDB" id="A0A0V0QPL9"/>
<keyword evidence="4" id="KW-0808">Transferase</keyword>
<gene>
    <name evidence="11" type="ORF">PPERSA_11327</name>
</gene>
<dbReference type="SUPFAM" id="SSF56112">
    <property type="entry name" value="Protein kinase-like (PK-like)"/>
    <property type="match status" value="1"/>
</dbReference>
<dbReference type="GO" id="GO:0007165">
    <property type="term" value="P:signal transduction"/>
    <property type="evidence" value="ECO:0007669"/>
    <property type="project" value="TreeGrafter"/>
</dbReference>
<dbReference type="SMART" id="SM00220">
    <property type="entry name" value="S_TKc"/>
    <property type="match status" value="1"/>
</dbReference>
<dbReference type="Gene3D" id="1.10.510.10">
    <property type="entry name" value="Transferase(Phosphotransferase) domain 1"/>
    <property type="match status" value="1"/>
</dbReference>
<keyword evidence="12" id="KW-1185">Reference proteome</keyword>
<comment type="catalytic activity">
    <reaction evidence="8">
        <text>L-threonyl-[protein] + ATP = O-phospho-L-threonyl-[protein] + ADP + H(+)</text>
        <dbReference type="Rhea" id="RHEA:46608"/>
        <dbReference type="Rhea" id="RHEA-COMP:11060"/>
        <dbReference type="Rhea" id="RHEA-COMP:11605"/>
        <dbReference type="ChEBI" id="CHEBI:15378"/>
        <dbReference type="ChEBI" id="CHEBI:30013"/>
        <dbReference type="ChEBI" id="CHEBI:30616"/>
        <dbReference type="ChEBI" id="CHEBI:61977"/>
        <dbReference type="ChEBI" id="CHEBI:456216"/>
        <dbReference type="EC" id="2.7.11.1"/>
    </reaction>
</comment>
<protein>
    <recommendedName>
        <fullName evidence="2">non-specific serine/threonine protein kinase</fullName>
        <ecNumber evidence="2">2.7.11.1</ecNumber>
    </recommendedName>
</protein>
<dbReference type="PIRSF" id="PIRSF000654">
    <property type="entry name" value="Integrin-linked_kinase"/>
    <property type="match status" value="1"/>
</dbReference>
<keyword evidence="7" id="KW-0067">ATP-binding</keyword>
<comment type="subunit">
    <text evidence="1">Monomer.</text>
</comment>
<keyword evidence="3" id="KW-0723">Serine/threonine-protein kinase</keyword>
<evidence type="ECO:0000256" key="4">
    <source>
        <dbReference type="ARBA" id="ARBA00022679"/>
    </source>
</evidence>
<dbReference type="InterPro" id="IPR011009">
    <property type="entry name" value="Kinase-like_dom_sf"/>
</dbReference>
<accession>A0A0V0QPL9</accession>
<organism evidence="11 12">
    <name type="scientific">Pseudocohnilembus persalinus</name>
    <name type="common">Ciliate</name>
    <dbReference type="NCBI Taxonomy" id="266149"/>
    <lineage>
        <taxon>Eukaryota</taxon>
        <taxon>Sar</taxon>
        <taxon>Alveolata</taxon>
        <taxon>Ciliophora</taxon>
        <taxon>Intramacronucleata</taxon>
        <taxon>Oligohymenophorea</taxon>
        <taxon>Scuticociliatia</taxon>
        <taxon>Philasterida</taxon>
        <taxon>Pseudocohnilembidae</taxon>
        <taxon>Pseudocohnilembus</taxon>
    </lineage>
</organism>
<dbReference type="PROSITE" id="PS50011">
    <property type="entry name" value="PROTEIN_KINASE_DOM"/>
    <property type="match status" value="1"/>
</dbReference>
<evidence type="ECO:0000256" key="8">
    <source>
        <dbReference type="ARBA" id="ARBA00047899"/>
    </source>
</evidence>
<dbReference type="FunFam" id="1.10.510.10:FF:000571">
    <property type="entry name" value="Maternal embryonic leucine zipper kinase"/>
    <property type="match status" value="1"/>
</dbReference>
<dbReference type="InParanoid" id="A0A0V0QPL9"/>
<dbReference type="Pfam" id="PF00069">
    <property type="entry name" value="Pkinase"/>
    <property type="match status" value="1"/>
</dbReference>
<evidence type="ECO:0000313" key="12">
    <source>
        <dbReference type="Proteomes" id="UP000054937"/>
    </source>
</evidence>
<dbReference type="InterPro" id="IPR008271">
    <property type="entry name" value="Ser/Thr_kinase_AS"/>
</dbReference>
<feature type="domain" description="Protein kinase" evidence="10">
    <location>
        <begin position="4"/>
        <end position="290"/>
    </location>
</feature>
<evidence type="ECO:0000256" key="2">
    <source>
        <dbReference type="ARBA" id="ARBA00012513"/>
    </source>
</evidence>
<dbReference type="GO" id="GO:0005524">
    <property type="term" value="F:ATP binding"/>
    <property type="evidence" value="ECO:0007669"/>
    <property type="project" value="UniProtKB-KW"/>
</dbReference>
<dbReference type="Proteomes" id="UP000054937">
    <property type="component" value="Unassembled WGS sequence"/>
</dbReference>
<dbReference type="EMBL" id="LDAU01000120">
    <property type="protein sequence ID" value="KRX04203.1"/>
    <property type="molecule type" value="Genomic_DNA"/>
</dbReference>
<comment type="catalytic activity">
    <reaction evidence="9">
        <text>L-seryl-[protein] + ATP = O-phospho-L-seryl-[protein] + ADP + H(+)</text>
        <dbReference type="Rhea" id="RHEA:17989"/>
        <dbReference type="Rhea" id="RHEA-COMP:9863"/>
        <dbReference type="Rhea" id="RHEA-COMP:11604"/>
        <dbReference type="ChEBI" id="CHEBI:15378"/>
        <dbReference type="ChEBI" id="CHEBI:29999"/>
        <dbReference type="ChEBI" id="CHEBI:30616"/>
        <dbReference type="ChEBI" id="CHEBI:83421"/>
        <dbReference type="ChEBI" id="CHEBI:456216"/>
        <dbReference type="EC" id="2.7.11.1"/>
    </reaction>
</comment>
<dbReference type="OMA" id="HRRARKF"/>
<evidence type="ECO:0000259" key="10">
    <source>
        <dbReference type="PROSITE" id="PS50011"/>
    </source>
</evidence>
<dbReference type="EC" id="2.7.11.1" evidence="2"/>
<comment type="caution">
    <text evidence="11">The sequence shown here is derived from an EMBL/GenBank/DDBJ whole genome shotgun (WGS) entry which is preliminary data.</text>
</comment>
<evidence type="ECO:0000256" key="6">
    <source>
        <dbReference type="ARBA" id="ARBA00022777"/>
    </source>
</evidence>
<dbReference type="OrthoDB" id="4062651at2759"/>
<proteinExistence type="predicted"/>
<evidence type="ECO:0000256" key="9">
    <source>
        <dbReference type="ARBA" id="ARBA00048679"/>
    </source>
</evidence>
<dbReference type="PANTHER" id="PTHR43895">
    <property type="entry name" value="CALCIUM/CALMODULIN-DEPENDENT PROTEIN KINASE KINASE-RELATED"/>
    <property type="match status" value="1"/>
</dbReference>
<dbReference type="GO" id="GO:0004674">
    <property type="term" value="F:protein serine/threonine kinase activity"/>
    <property type="evidence" value="ECO:0007669"/>
    <property type="project" value="UniProtKB-KW"/>
</dbReference>
<dbReference type="PROSITE" id="PS00108">
    <property type="entry name" value="PROTEIN_KINASE_ST"/>
    <property type="match status" value="1"/>
</dbReference>
<evidence type="ECO:0000256" key="5">
    <source>
        <dbReference type="ARBA" id="ARBA00022741"/>
    </source>
</evidence>
<evidence type="ECO:0000256" key="3">
    <source>
        <dbReference type="ARBA" id="ARBA00022527"/>
    </source>
</evidence>